<sequence>MHHIENLDYDKNLFIFGETVDTKFGSIRFLTYREYLSHAAEINLIAQNSLHIYYNYRNQLKEAMADESSLKALMEIKEADLLEIVLSTRQLLNAYLRIFQLVFDGNEEIQYEIIFESSESFHFVRRLIMDMNVITEDKVSPNEEIQRAIERSRRFKQQSSQEQTFVDIVTSIVASTSNSFDDVCRMNIFQVYAIYARVGAIYNYQTSTLFATVAEKVNIESWNKHIDLFKLEDDVISKNEFDKKFGGLLQM</sequence>
<name>A0ABV1MVK2_9BACI</name>
<dbReference type="RefSeq" id="WP_349660993.1">
    <property type="nucleotide sequence ID" value="NZ_JBEGDG010000015.1"/>
</dbReference>
<accession>A0ABV1MVK2</accession>
<dbReference type="EMBL" id="JBEGDG010000015">
    <property type="protein sequence ID" value="MEQ6356547.1"/>
    <property type="molecule type" value="Genomic_DNA"/>
</dbReference>
<reference evidence="1 2" key="1">
    <citation type="submission" date="2024-06" db="EMBL/GenBank/DDBJ databases">
        <title>Lysinibacillus zambalefons sp. nov., a Novel Firmicute Isolated from the Poon Bato Zambales Hyperalkaline Spring.</title>
        <authorList>
            <person name="Aja J.A."/>
            <person name="Lazaro J.E.H."/>
            <person name="Llorin L.D."/>
            <person name="Lim K.R."/>
            <person name="Teodosio J."/>
            <person name="Dalisay D.S."/>
        </authorList>
    </citation>
    <scope>NUCLEOTIDE SEQUENCE [LARGE SCALE GENOMIC DNA]</scope>
    <source>
        <strain evidence="1 2">M3</strain>
    </source>
</reference>
<protein>
    <submittedName>
        <fullName evidence="1">Uncharacterized protein</fullName>
    </submittedName>
</protein>
<evidence type="ECO:0000313" key="1">
    <source>
        <dbReference type="EMBL" id="MEQ6356547.1"/>
    </source>
</evidence>
<keyword evidence="2" id="KW-1185">Reference proteome</keyword>
<evidence type="ECO:0000313" key="2">
    <source>
        <dbReference type="Proteomes" id="UP001478862"/>
    </source>
</evidence>
<proteinExistence type="predicted"/>
<comment type="caution">
    <text evidence="1">The sequence shown here is derived from an EMBL/GenBank/DDBJ whole genome shotgun (WGS) entry which is preliminary data.</text>
</comment>
<gene>
    <name evidence="1" type="ORF">ABNX05_18145</name>
</gene>
<organism evidence="1 2">
    <name type="scientific">Lysinibacillus zambalensis</name>
    <dbReference type="NCBI Taxonomy" id="3160866"/>
    <lineage>
        <taxon>Bacteria</taxon>
        <taxon>Bacillati</taxon>
        <taxon>Bacillota</taxon>
        <taxon>Bacilli</taxon>
        <taxon>Bacillales</taxon>
        <taxon>Bacillaceae</taxon>
        <taxon>Lysinibacillus</taxon>
    </lineage>
</organism>
<dbReference type="Proteomes" id="UP001478862">
    <property type="component" value="Unassembled WGS sequence"/>
</dbReference>